<reference evidence="4 5" key="1">
    <citation type="submission" date="2014-06" db="EMBL/GenBank/DDBJ databases">
        <title>Evolutionary Origins and Diversification of the Mycorrhizal Mutualists.</title>
        <authorList>
            <consortium name="DOE Joint Genome Institute"/>
            <consortium name="Mycorrhizal Genomics Consortium"/>
            <person name="Kohler A."/>
            <person name="Kuo A."/>
            <person name="Nagy L.G."/>
            <person name="Floudas D."/>
            <person name="Copeland A."/>
            <person name="Barry K.W."/>
            <person name="Cichocki N."/>
            <person name="Veneault-Fourrey C."/>
            <person name="LaButti K."/>
            <person name="Lindquist E.A."/>
            <person name="Lipzen A."/>
            <person name="Lundell T."/>
            <person name="Morin E."/>
            <person name="Murat C."/>
            <person name="Riley R."/>
            <person name="Ohm R."/>
            <person name="Sun H."/>
            <person name="Tunlid A."/>
            <person name="Henrissat B."/>
            <person name="Grigoriev I.V."/>
            <person name="Hibbett D.S."/>
            <person name="Martin F."/>
        </authorList>
    </citation>
    <scope>NUCLEOTIDE SEQUENCE [LARGE SCALE GENOMIC DNA]</scope>
    <source>
        <strain evidence="4 5">SS14</strain>
    </source>
</reference>
<proteinExistence type="predicted"/>
<keyword evidence="1" id="KW-0238">DNA-binding</keyword>
<dbReference type="HOGENOM" id="CLU_018294_8_0_1"/>
<feature type="region of interest" description="Disordered" evidence="2">
    <location>
        <begin position="29"/>
        <end position="70"/>
    </location>
</feature>
<keyword evidence="5" id="KW-1185">Reference proteome</keyword>
<dbReference type="AlphaFoldDB" id="A0A0C9W0N2"/>
<dbReference type="SUPFAM" id="SSF46689">
    <property type="entry name" value="Homeodomain-like"/>
    <property type="match status" value="1"/>
</dbReference>
<protein>
    <recommendedName>
        <fullName evidence="3">HTH CENPB-type domain-containing protein</fullName>
    </recommendedName>
</protein>
<name>A0A0C9W0N2_SPHS4</name>
<organism evidence="4 5">
    <name type="scientific">Sphaerobolus stellatus (strain SS14)</name>
    <dbReference type="NCBI Taxonomy" id="990650"/>
    <lineage>
        <taxon>Eukaryota</taxon>
        <taxon>Fungi</taxon>
        <taxon>Dikarya</taxon>
        <taxon>Basidiomycota</taxon>
        <taxon>Agaricomycotina</taxon>
        <taxon>Agaricomycetes</taxon>
        <taxon>Phallomycetidae</taxon>
        <taxon>Geastrales</taxon>
        <taxon>Sphaerobolaceae</taxon>
        <taxon>Sphaerobolus</taxon>
    </lineage>
</organism>
<evidence type="ECO:0000259" key="3">
    <source>
        <dbReference type="PROSITE" id="PS51253"/>
    </source>
</evidence>
<dbReference type="Proteomes" id="UP000054279">
    <property type="component" value="Unassembled WGS sequence"/>
</dbReference>
<dbReference type="GO" id="GO:0003677">
    <property type="term" value="F:DNA binding"/>
    <property type="evidence" value="ECO:0007669"/>
    <property type="project" value="UniProtKB-KW"/>
</dbReference>
<evidence type="ECO:0000313" key="4">
    <source>
        <dbReference type="EMBL" id="KIJ44990.1"/>
    </source>
</evidence>
<dbReference type="OrthoDB" id="162969at2759"/>
<dbReference type="Pfam" id="PF03221">
    <property type="entry name" value="HTH_Tnp_Tc5"/>
    <property type="match status" value="1"/>
</dbReference>
<evidence type="ECO:0000313" key="5">
    <source>
        <dbReference type="Proteomes" id="UP000054279"/>
    </source>
</evidence>
<accession>A0A0C9W0N2</accession>
<dbReference type="EMBL" id="KN837114">
    <property type="protein sequence ID" value="KIJ44990.1"/>
    <property type="molecule type" value="Genomic_DNA"/>
</dbReference>
<evidence type="ECO:0000256" key="2">
    <source>
        <dbReference type="SAM" id="MobiDB-lite"/>
    </source>
</evidence>
<dbReference type="Gene3D" id="1.10.10.60">
    <property type="entry name" value="Homeodomain-like"/>
    <property type="match status" value="1"/>
</dbReference>
<dbReference type="InterPro" id="IPR009057">
    <property type="entry name" value="Homeodomain-like_sf"/>
</dbReference>
<sequence>MSEHTVTPVNRSSILQAGGKERYKCAESYNFAAHRKPRDAPAPYKRQTKPGPKPGARDVPKTTAKPLTSKKRENLTLHDWMTVFAFIDKHPGLSQDDIVNHFKTRAEGVLKFNQSMLSRKIKDRGKLEARVNTHPNALSSKCPRIVTWPDIERALALWVHHMEEKGETVNGPMLAEKRGRFEEAFGVLKEERLTGDHWVPSFCRACNIKERRRHEEAGLVDLVAIEAERIRVHAILARYPPENI</sequence>
<dbReference type="InterPro" id="IPR006600">
    <property type="entry name" value="HTH_CenpB_DNA-bd_dom"/>
</dbReference>
<dbReference type="PROSITE" id="PS51253">
    <property type="entry name" value="HTH_CENPB"/>
    <property type="match status" value="1"/>
</dbReference>
<evidence type="ECO:0000256" key="1">
    <source>
        <dbReference type="ARBA" id="ARBA00023125"/>
    </source>
</evidence>
<feature type="domain" description="HTH CENPB-type" evidence="3">
    <location>
        <begin position="139"/>
        <end position="212"/>
    </location>
</feature>
<gene>
    <name evidence="4" type="ORF">M422DRAFT_251629</name>
</gene>